<dbReference type="PROSITE" id="PS00330">
    <property type="entry name" value="HEMOLYSIN_CALCIUM"/>
    <property type="match status" value="2"/>
</dbReference>
<dbReference type="PANTHER" id="PTHR38340">
    <property type="entry name" value="S-LAYER PROTEIN"/>
    <property type="match status" value="1"/>
</dbReference>
<reference evidence="5" key="1">
    <citation type="submission" date="2016-09" db="EMBL/GenBank/DDBJ databases">
        <authorList>
            <person name="Wibberg D."/>
        </authorList>
    </citation>
    <scope>NUCLEOTIDE SEQUENCE [LARGE SCALE GENOMIC DNA]</scope>
</reference>
<dbReference type="Pfam" id="PF00353">
    <property type="entry name" value="HemolysinCabind"/>
    <property type="match status" value="3"/>
</dbReference>
<dbReference type="InterPro" id="IPR001343">
    <property type="entry name" value="Hemolysn_Ca-bd"/>
</dbReference>
<name>A0A1M4MVX1_9RHOB</name>
<dbReference type="AlphaFoldDB" id="A0A1M4MVX1"/>
<dbReference type="Proteomes" id="UP000184085">
    <property type="component" value="Unassembled WGS sequence"/>
</dbReference>
<accession>A0A1M4MVX1</accession>
<dbReference type="PANTHER" id="PTHR38340:SF1">
    <property type="entry name" value="S-LAYER PROTEIN"/>
    <property type="match status" value="1"/>
</dbReference>
<dbReference type="RefSeq" id="WP_072704517.1">
    <property type="nucleotide sequence ID" value="NZ_FMJB01000033.1"/>
</dbReference>
<protein>
    <submittedName>
        <fullName evidence="4">Putative nuclease</fullName>
    </submittedName>
</protein>
<dbReference type="Gene3D" id="2.150.10.10">
    <property type="entry name" value="Serralysin-like metalloprotease, C-terminal"/>
    <property type="match status" value="2"/>
</dbReference>
<gene>
    <name evidence="4" type="ORF">KARMA_0841</name>
</gene>
<dbReference type="SUPFAM" id="SSF51120">
    <property type="entry name" value="beta-Roll"/>
    <property type="match status" value="1"/>
</dbReference>
<evidence type="ECO:0000256" key="3">
    <source>
        <dbReference type="SAM" id="MobiDB-lite"/>
    </source>
</evidence>
<dbReference type="InterPro" id="IPR050557">
    <property type="entry name" value="RTX_toxin/Mannuronan_C5-epim"/>
</dbReference>
<feature type="region of interest" description="Disordered" evidence="3">
    <location>
        <begin position="275"/>
        <end position="323"/>
    </location>
</feature>
<evidence type="ECO:0000256" key="2">
    <source>
        <dbReference type="ARBA" id="ARBA00022525"/>
    </source>
</evidence>
<dbReference type="InterPro" id="IPR018511">
    <property type="entry name" value="Hemolysin-typ_Ca-bd_CS"/>
</dbReference>
<organism evidence="4 5">
    <name type="scientific">Donghicola eburneus</name>
    <dbReference type="NCBI Taxonomy" id="393278"/>
    <lineage>
        <taxon>Bacteria</taxon>
        <taxon>Pseudomonadati</taxon>
        <taxon>Pseudomonadota</taxon>
        <taxon>Alphaproteobacteria</taxon>
        <taxon>Rhodobacterales</taxon>
        <taxon>Roseobacteraceae</taxon>
        <taxon>Donghicola</taxon>
    </lineage>
</organism>
<dbReference type="EMBL" id="FMJB01000033">
    <property type="protein sequence ID" value="SCM66662.1"/>
    <property type="molecule type" value="Genomic_DNA"/>
</dbReference>
<dbReference type="GO" id="GO:0005509">
    <property type="term" value="F:calcium ion binding"/>
    <property type="evidence" value="ECO:0007669"/>
    <property type="project" value="InterPro"/>
</dbReference>
<dbReference type="PRINTS" id="PR00313">
    <property type="entry name" value="CABNDNGRPT"/>
</dbReference>
<sequence>MAHLGSSYSSYGTFLNGADAFWTLDLAAMNNSGVTGDVLLAVNSEDDGTRYLNVSINAAGLTPDVQHAQHIHGTFDDDGNPTDARMPVVSDDADQDGFIEVFEGFGAYGDIILTLTDGDGVLPTTRSDGTLTYVQSFDLGDDSNFASPVSGNDYTADDLMPLVNREIVIHGQNVGAGFGAGTEGEIDGTQDGFVGILPVASGEIEMTTQEQALDILEDQFERASDFERLGAGDDIYDAGLGNDTVYGGTGTDRIRGGADDDMLYGRKDNDVLRGDDGADRLVGNQGQDRLFGDDGDDRLNGNAGSDELNGGTGNDRLFGNQGGDGLSGGAGRDVLSGQKGDDVLVGGNGRDELRGGQGWDEFVYTDMREGNDTITDFEDGIDLISLSNLGMDFNDLDISSANGGSDALVEFGNTSILLSDVSVDDLDQSDFVF</sequence>
<proteinExistence type="predicted"/>
<dbReference type="GO" id="GO:0005576">
    <property type="term" value="C:extracellular region"/>
    <property type="evidence" value="ECO:0007669"/>
    <property type="project" value="UniProtKB-SubCell"/>
</dbReference>
<evidence type="ECO:0000313" key="5">
    <source>
        <dbReference type="Proteomes" id="UP000184085"/>
    </source>
</evidence>
<keyword evidence="5" id="KW-1185">Reference proteome</keyword>
<evidence type="ECO:0000313" key="4">
    <source>
        <dbReference type="EMBL" id="SCM66662.1"/>
    </source>
</evidence>
<evidence type="ECO:0000256" key="1">
    <source>
        <dbReference type="ARBA" id="ARBA00004613"/>
    </source>
</evidence>
<keyword evidence="2" id="KW-0964">Secreted</keyword>
<dbReference type="InterPro" id="IPR011049">
    <property type="entry name" value="Serralysin-like_metalloprot_C"/>
</dbReference>
<comment type="subcellular location">
    <subcellularLocation>
        <location evidence="1">Secreted</location>
    </subcellularLocation>
</comment>